<proteinExistence type="predicted"/>
<gene>
    <name evidence="1" type="ORF">HETSPECPRED_009937</name>
</gene>
<evidence type="ECO:0000313" key="1">
    <source>
        <dbReference type="EMBL" id="CAF9935883.1"/>
    </source>
</evidence>
<dbReference type="Proteomes" id="UP000664521">
    <property type="component" value="Unassembled WGS sequence"/>
</dbReference>
<reference evidence="1" key="1">
    <citation type="submission" date="2021-03" db="EMBL/GenBank/DDBJ databases">
        <authorList>
            <person name="Tagirdzhanova G."/>
        </authorList>
    </citation>
    <scope>NUCLEOTIDE SEQUENCE</scope>
</reference>
<dbReference type="AlphaFoldDB" id="A0A8H3G3G4"/>
<accession>A0A8H3G3G4</accession>
<sequence>ISPPARSSIPLTAFQFPQMSLYGHLDLRPRSVPVRLELDGKACTIQSHTIQVNLPVLWLKHRRSIMRHGQIPMSSLPSHHGPGSKKALRILFQHLAETDRPVHVSTAITNSLETALRRSRGLHSEGALSLTDIFVSLARLFDPYRLGCSSKIFKQMESFFLIHSEEILTGHNNLAIGFQFIASLDYMSFNGRTRPWDMTPVLACLVRAWDQMGVRPSSTRGLPPLSSTSKRILKELALQSDKKRCRCHLISSPLACPCPCNVQCRPALNHRPHSHHGDFRPSAAIVPGQAFYPKDLLQFCLDYPELIDIRLPGSGSMYEGGLMGDGMSITGGEEVIFLKAGDPYGFFDPGMYVDADEHLGLLWPEQGFVPRHERPRLN</sequence>
<feature type="non-terminal residue" evidence="1">
    <location>
        <position position="1"/>
    </location>
</feature>
<protein>
    <submittedName>
        <fullName evidence="1">Uncharacterized protein</fullName>
    </submittedName>
</protein>
<organism evidence="1 2">
    <name type="scientific">Heterodermia speciosa</name>
    <dbReference type="NCBI Taxonomy" id="116794"/>
    <lineage>
        <taxon>Eukaryota</taxon>
        <taxon>Fungi</taxon>
        <taxon>Dikarya</taxon>
        <taxon>Ascomycota</taxon>
        <taxon>Pezizomycotina</taxon>
        <taxon>Lecanoromycetes</taxon>
        <taxon>OSLEUM clade</taxon>
        <taxon>Lecanoromycetidae</taxon>
        <taxon>Caliciales</taxon>
        <taxon>Physciaceae</taxon>
        <taxon>Heterodermia</taxon>
    </lineage>
</organism>
<comment type="caution">
    <text evidence="1">The sequence shown here is derived from an EMBL/GenBank/DDBJ whole genome shotgun (WGS) entry which is preliminary data.</text>
</comment>
<name>A0A8H3G3G4_9LECA</name>
<keyword evidence="2" id="KW-1185">Reference proteome</keyword>
<dbReference type="EMBL" id="CAJPDS010000086">
    <property type="protein sequence ID" value="CAF9935883.1"/>
    <property type="molecule type" value="Genomic_DNA"/>
</dbReference>
<evidence type="ECO:0000313" key="2">
    <source>
        <dbReference type="Proteomes" id="UP000664521"/>
    </source>
</evidence>